<reference evidence="1" key="1">
    <citation type="journal article" date="2014" name="Front. Microbiol.">
        <title>High frequency of phylogenetically diverse reductive dehalogenase-homologous genes in deep subseafloor sedimentary metagenomes.</title>
        <authorList>
            <person name="Kawai M."/>
            <person name="Futagami T."/>
            <person name="Toyoda A."/>
            <person name="Takaki Y."/>
            <person name="Nishi S."/>
            <person name="Hori S."/>
            <person name="Arai W."/>
            <person name="Tsubouchi T."/>
            <person name="Morono Y."/>
            <person name="Uchiyama I."/>
            <person name="Ito T."/>
            <person name="Fujiyama A."/>
            <person name="Inagaki F."/>
            <person name="Takami H."/>
        </authorList>
    </citation>
    <scope>NUCLEOTIDE SEQUENCE</scope>
    <source>
        <strain evidence="1">Expedition CK06-06</strain>
    </source>
</reference>
<dbReference type="AlphaFoldDB" id="X1CV91"/>
<dbReference type="EMBL" id="BART01011686">
    <property type="protein sequence ID" value="GAG88096.1"/>
    <property type="molecule type" value="Genomic_DNA"/>
</dbReference>
<organism evidence="1">
    <name type="scientific">marine sediment metagenome</name>
    <dbReference type="NCBI Taxonomy" id="412755"/>
    <lineage>
        <taxon>unclassified sequences</taxon>
        <taxon>metagenomes</taxon>
        <taxon>ecological metagenomes</taxon>
    </lineage>
</organism>
<name>X1CV91_9ZZZZ</name>
<evidence type="ECO:0000313" key="1">
    <source>
        <dbReference type="EMBL" id="GAG88096.1"/>
    </source>
</evidence>
<proteinExistence type="predicted"/>
<sequence length="54" mass="6006">MDYMVDESLKSALSKLVAQKPGNGTEEDIKTGLDILFAYTEKEHAFNNEEISAL</sequence>
<gene>
    <name evidence="1" type="ORF">S01H4_24770</name>
</gene>
<protein>
    <submittedName>
        <fullName evidence="1">Uncharacterized protein</fullName>
    </submittedName>
</protein>
<comment type="caution">
    <text evidence="1">The sequence shown here is derived from an EMBL/GenBank/DDBJ whole genome shotgun (WGS) entry which is preliminary data.</text>
</comment>
<accession>X1CV91</accession>
<feature type="non-terminal residue" evidence="1">
    <location>
        <position position="54"/>
    </location>
</feature>